<keyword evidence="3" id="KW-1185">Reference proteome</keyword>
<comment type="caution">
    <text evidence="2">The sequence shown here is derived from an EMBL/GenBank/DDBJ whole genome shotgun (WGS) entry which is preliminary data.</text>
</comment>
<gene>
    <name evidence="2" type="ORF">C8N46_107154</name>
</gene>
<dbReference type="AlphaFoldDB" id="A0A2T6BVN8"/>
<dbReference type="Pfam" id="PF13174">
    <property type="entry name" value="TPR_6"/>
    <property type="match status" value="1"/>
</dbReference>
<dbReference type="EMBL" id="QBKT01000007">
    <property type="protein sequence ID" value="PTX60148.1"/>
    <property type="molecule type" value="Genomic_DNA"/>
</dbReference>
<keyword evidence="1" id="KW-0812">Transmembrane</keyword>
<evidence type="ECO:0000313" key="3">
    <source>
        <dbReference type="Proteomes" id="UP000244090"/>
    </source>
</evidence>
<dbReference type="InterPro" id="IPR019734">
    <property type="entry name" value="TPR_rpt"/>
</dbReference>
<dbReference type="InterPro" id="IPR011990">
    <property type="entry name" value="TPR-like_helical_dom_sf"/>
</dbReference>
<dbReference type="RefSeq" id="WP_108115755.1">
    <property type="nucleotide sequence ID" value="NZ_QBKT01000007.1"/>
</dbReference>
<dbReference type="OrthoDB" id="1144971at2"/>
<proteinExistence type="predicted"/>
<reference evidence="2 3" key="1">
    <citation type="submission" date="2018-04" db="EMBL/GenBank/DDBJ databases">
        <title>Genomic Encyclopedia of Archaeal and Bacterial Type Strains, Phase II (KMG-II): from individual species to whole genera.</title>
        <authorList>
            <person name="Goeker M."/>
        </authorList>
    </citation>
    <scope>NUCLEOTIDE SEQUENCE [LARGE SCALE GENOMIC DNA]</scope>
    <source>
        <strain evidence="2 3">DSM 25731</strain>
    </source>
</reference>
<feature type="transmembrane region" description="Helical" evidence="1">
    <location>
        <begin position="105"/>
        <end position="126"/>
    </location>
</feature>
<keyword evidence="1" id="KW-1133">Transmembrane helix</keyword>
<dbReference type="Gene3D" id="1.25.40.10">
    <property type="entry name" value="Tetratricopeptide repeat domain"/>
    <property type="match status" value="1"/>
</dbReference>
<evidence type="ECO:0000313" key="2">
    <source>
        <dbReference type="EMBL" id="PTX60148.1"/>
    </source>
</evidence>
<dbReference type="SUPFAM" id="SSF48452">
    <property type="entry name" value="TPR-like"/>
    <property type="match status" value="1"/>
</dbReference>
<name>A0A2T6BVN8_9FLAO</name>
<organism evidence="2 3">
    <name type="scientific">Kordia periserrulae</name>
    <dbReference type="NCBI Taxonomy" id="701523"/>
    <lineage>
        <taxon>Bacteria</taxon>
        <taxon>Pseudomonadati</taxon>
        <taxon>Bacteroidota</taxon>
        <taxon>Flavobacteriia</taxon>
        <taxon>Flavobacteriales</taxon>
        <taxon>Flavobacteriaceae</taxon>
        <taxon>Kordia</taxon>
    </lineage>
</organism>
<evidence type="ECO:0000256" key="1">
    <source>
        <dbReference type="SAM" id="Phobius"/>
    </source>
</evidence>
<dbReference type="Pfam" id="PF12895">
    <property type="entry name" value="ANAPC3"/>
    <property type="match status" value="1"/>
</dbReference>
<keyword evidence="1" id="KW-0472">Membrane</keyword>
<dbReference type="Proteomes" id="UP000244090">
    <property type="component" value="Unassembled WGS sequence"/>
</dbReference>
<protein>
    <submittedName>
        <fullName evidence="2">Tetratricopeptide repeat protein</fullName>
    </submittedName>
</protein>
<sequence>MSFDDSTYEKIGLYIDNQMSDAERTAFEEVLKNDTELAAFVDTLTSLESVYNEDTWNIKSNASAEEIKALANEFRADDVVALSQKIRSIQQQKNTAFPKKRNKSYFYIISSAVAIAAVMTLFYFTFMQSITASEAFEQYHDWSTLPSFVEKGVTDDNRVKAQALFQDGNYQEALHIFMETAKDTTYDPKVQLYIGICYLELQNYHEAIQTFDELRNSNTLDNHKAYWYTALVYLKQNNAETAKKVLQTLVQDTGNYNYEKAKELLKKLE</sequence>
<accession>A0A2T6BVN8</accession>